<evidence type="ECO:0000313" key="5">
    <source>
        <dbReference type="Proteomes" id="UP000237771"/>
    </source>
</evidence>
<protein>
    <recommendedName>
        <fullName evidence="6">Bifunctional metallophosphatase/5'-nucleotidase</fullName>
    </recommendedName>
</protein>
<name>A0A1M5TW74_9FLAO</name>
<feature type="chain" id="PRO_5013042191" description="Bifunctional metallophosphatase/5'-nucleotidase" evidence="1">
    <location>
        <begin position="20"/>
        <end position="41"/>
    </location>
</feature>
<keyword evidence="5" id="KW-1185">Reference proteome</keyword>
<proteinExistence type="predicted"/>
<dbReference type="EMBL" id="PVUB01000006">
    <property type="protein sequence ID" value="PRZ22879.1"/>
    <property type="molecule type" value="Genomic_DNA"/>
</dbReference>
<evidence type="ECO:0000313" key="4">
    <source>
        <dbReference type="Proteomes" id="UP000184384"/>
    </source>
</evidence>
<dbReference type="Proteomes" id="UP000184384">
    <property type="component" value="Unassembled WGS sequence"/>
</dbReference>
<evidence type="ECO:0000256" key="1">
    <source>
        <dbReference type="SAM" id="SignalP"/>
    </source>
</evidence>
<dbReference type="AlphaFoldDB" id="A0A1M5TW74"/>
<gene>
    <name evidence="2" type="ORF">BC624_106128</name>
    <name evidence="3" type="ORF">SAMN05443373_1169</name>
</gene>
<accession>A0A1M5TW74</accession>
<dbReference type="RefSeq" id="WP_262496846.1">
    <property type="nucleotide sequence ID" value="NZ_FQWO01000016.1"/>
</dbReference>
<reference evidence="3" key="2">
    <citation type="submission" date="2016-11" db="EMBL/GenBank/DDBJ databases">
        <authorList>
            <person name="Jaros S."/>
            <person name="Januszkiewicz K."/>
            <person name="Wedrychowicz H."/>
        </authorList>
    </citation>
    <scope>NUCLEOTIDE SEQUENCE [LARGE SCALE GENOMIC DNA]</scope>
    <source>
        <strain evidence="3">DSM 19729</strain>
    </source>
</reference>
<keyword evidence="1" id="KW-0732">Signal</keyword>
<dbReference type="Proteomes" id="UP000237771">
    <property type="component" value="Unassembled WGS sequence"/>
</dbReference>
<evidence type="ECO:0000313" key="3">
    <source>
        <dbReference type="EMBL" id="SHH54979.1"/>
    </source>
</evidence>
<dbReference type="STRING" id="280093.SAMN05443373_1169"/>
<evidence type="ECO:0008006" key="6">
    <source>
        <dbReference type="Google" id="ProtNLM"/>
    </source>
</evidence>
<dbReference type="EMBL" id="FQWO01000016">
    <property type="protein sequence ID" value="SHH54979.1"/>
    <property type="molecule type" value="Genomic_DNA"/>
</dbReference>
<reference evidence="4" key="1">
    <citation type="submission" date="2016-11" db="EMBL/GenBank/DDBJ databases">
        <authorList>
            <person name="Varghese N."/>
            <person name="Submissions S."/>
        </authorList>
    </citation>
    <scope>NUCLEOTIDE SEQUENCE [LARGE SCALE GENOMIC DNA]</scope>
    <source>
        <strain evidence="4">DSM 19729</strain>
    </source>
</reference>
<sequence>MKYLYAKILFFFIIATALSQETGKTAKIKFVHLTDLHVSVV</sequence>
<organism evidence="3 4">
    <name type="scientific">Flavobacterium granuli</name>
    <dbReference type="NCBI Taxonomy" id="280093"/>
    <lineage>
        <taxon>Bacteria</taxon>
        <taxon>Pseudomonadati</taxon>
        <taxon>Bacteroidota</taxon>
        <taxon>Flavobacteriia</taxon>
        <taxon>Flavobacteriales</taxon>
        <taxon>Flavobacteriaceae</taxon>
        <taxon>Flavobacterium</taxon>
    </lineage>
</organism>
<feature type="signal peptide" evidence="1">
    <location>
        <begin position="1"/>
        <end position="19"/>
    </location>
</feature>
<reference evidence="2 5" key="3">
    <citation type="submission" date="2018-03" db="EMBL/GenBank/DDBJ databases">
        <title>Genomic Encyclopedia of Archaeal and Bacterial Type Strains, Phase II (KMG-II): from individual species to whole genera.</title>
        <authorList>
            <person name="Goeker M."/>
        </authorList>
    </citation>
    <scope>NUCLEOTIDE SEQUENCE [LARGE SCALE GENOMIC DNA]</scope>
    <source>
        <strain evidence="2 5">DSM 17797</strain>
    </source>
</reference>
<evidence type="ECO:0000313" key="2">
    <source>
        <dbReference type="EMBL" id="PRZ22879.1"/>
    </source>
</evidence>